<keyword evidence="2" id="KW-0645">Protease</keyword>
<reference evidence="13" key="1">
    <citation type="journal article" date="2014" name="Int. J. Syst. Evol. Microbiol.">
        <title>Complete genome sequence of Corynebacterium casei LMG S-19264T (=DSM 44701T), isolated from a smear-ripened cheese.</title>
        <authorList>
            <consortium name="US DOE Joint Genome Institute (JGI-PGF)"/>
            <person name="Walter F."/>
            <person name="Albersmeier A."/>
            <person name="Kalinowski J."/>
            <person name="Ruckert C."/>
        </authorList>
    </citation>
    <scope>NUCLEOTIDE SEQUENCE</scope>
    <source>
        <strain evidence="13">JCM 3051</strain>
    </source>
</reference>
<dbReference type="InterPro" id="IPR001733">
    <property type="entry name" value="Peptidase_S26B"/>
</dbReference>
<evidence type="ECO:0000256" key="8">
    <source>
        <dbReference type="ARBA" id="ARBA00023136"/>
    </source>
</evidence>
<dbReference type="Pfam" id="PF10502">
    <property type="entry name" value="Peptidase_S26"/>
    <property type="match status" value="1"/>
</dbReference>
<dbReference type="Proteomes" id="UP000655589">
    <property type="component" value="Unassembled WGS sequence"/>
</dbReference>
<evidence type="ECO:0000256" key="11">
    <source>
        <dbReference type="SAM" id="Phobius"/>
    </source>
</evidence>
<proteinExistence type="predicted"/>
<comment type="function">
    <text evidence="9">Catalytic component of the signal peptidase complex (SPC) which catalyzes the cleavage of N-terminal signal sequences from nascent proteins as they are translocated into the lumen of the endoplasmic reticulum. Specifically cleaves N-terminal signal peptides that contain a hydrophobic alpha-helix (h-region) shorter than 18-20 amino acids.</text>
</comment>
<keyword evidence="8 11" id="KW-0472">Membrane</keyword>
<evidence type="ECO:0000259" key="12">
    <source>
        <dbReference type="Pfam" id="PF10502"/>
    </source>
</evidence>
<dbReference type="GO" id="GO:0009003">
    <property type="term" value="F:signal peptidase activity"/>
    <property type="evidence" value="ECO:0007669"/>
    <property type="project" value="UniProtKB-EC"/>
</dbReference>
<keyword evidence="4" id="KW-0378">Hydrolase</keyword>
<dbReference type="EC" id="3.4.21.89" evidence="10"/>
<feature type="transmembrane region" description="Helical" evidence="11">
    <location>
        <begin position="146"/>
        <end position="164"/>
    </location>
</feature>
<dbReference type="AlphaFoldDB" id="A0A8H9GI11"/>
<evidence type="ECO:0000256" key="5">
    <source>
        <dbReference type="ARBA" id="ARBA00022824"/>
    </source>
</evidence>
<evidence type="ECO:0000256" key="10">
    <source>
        <dbReference type="NCBIfam" id="TIGR02228"/>
    </source>
</evidence>
<dbReference type="GO" id="GO:0006465">
    <property type="term" value="P:signal peptide processing"/>
    <property type="evidence" value="ECO:0007669"/>
    <property type="project" value="UniProtKB-UniRule"/>
</dbReference>
<dbReference type="InterPro" id="IPR019533">
    <property type="entry name" value="Peptidase_S26"/>
</dbReference>
<evidence type="ECO:0000256" key="1">
    <source>
        <dbReference type="ARBA" id="ARBA00004648"/>
    </source>
</evidence>
<dbReference type="InterPro" id="IPR036286">
    <property type="entry name" value="LexA/Signal_pep-like_sf"/>
</dbReference>
<evidence type="ECO:0000313" key="14">
    <source>
        <dbReference type="Proteomes" id="UP000655589"/>
    </source>
</evidence>
<dbReference type="GO" id="GO:0016020">
    <property type="term" value="C:membrane"/>
    <property type="evidence" value="ECO:0007669"/>
    <property type="project" value="UniProtKB-UniRule"/>
</dbReference>
<reference evidence="13" key="2">
    <citation type="submission" date="2020-09" db="EMBL/GenBank/DDBJ databases">
        <authorList>
            <person name="Sun Q."/>
            <person name="Ohkuma M."/>
        </authorList>
    </citation>
    <scope>NUCLEOTIDE SEQUENCE</scope>
    <source>
        <strain evidence="13">JCM 3051</strain>
    </source>
</reference>
<dbReference type="SUPFAM" id="SSF51306">
    <property type="entry name" value="LexA/Signal peptidase"/>
    <property type="match status" value="1"/>
</dbReference>
<dbReference type="EMBL" id="BMPT01000006">
    <property type="protein sequence ID" value="GGM24287.1"/>
    <property type="molecule type" value="Genomic_DNA"/>
</dbReference>
<comment type="caution">
    <text evidence="13">The sequence shown here is derived from an EMBL/GenBank/DDBJ whole genome shotgun (WGS) entry which is preliminary data.</text>
</comment>
<keyword evidence="3 11" id="KW-0812">Transmembrane</keyword>
<keyword evidence="5" id="KW-0256">Endoplasmic reticulum</keyword>
<evidence type="ECO:0000256" key="2">
    <source>
        <dbReference type="ARBA" id="ARBA00022670"/>
    </source>
</evidence>
<keyword evidence="7 11" id="KW-1133">Transmembrane helix</keyword>
<feature type="transmembrane region" description="Helical" evidence="11">
    <location>
        <begin position="351"/>
        <end position="374"/>
    </location>
</feature>
<feature type="transmembrane region" description="Helical" evidence="11">
    <location>
        <begin position="185"/>
        <end position="208"/>
    </location>
</feature>
<feature type="transmembrane region" description="Helical" evidence="11">
    <location>
        <begin position="7"/>
        <end position="30"/>
    </location>
</feature>
<evidence type="ECO:0000256" key="7">
    <source>
        <dbReference type="ARBA" id="ARBA00022989"/>
    </source>
</evidence>
<evidence type="ECO:0000256" key="6">
    <source>
        <dbReference type="ARBA" id="ARBA00022968"/>
    </source>
</evidence>
<accession>A0A8H9GI11</accession>
<keyword evidence="14" id="KW-1185">Reference proteome</keyword>
<dbReference type="GO" id="GO:0004252">
    <property type="term" value="F:serine-type endopeptidase activity"/>
    <property type="evidence" value="ECO:0007669"/>
    <property type="project" value="UniProtKB-UniRule"/>
</dbReference>
<evidence type="ECO:0000313" key="13">
    <source>
        <dbReference type="EMBL" id="GGM24287.1"/>
    </source>
</evidence>
<dbReference type="CDD" id="cd06530">
    <property type="entry name" value="S26_SPase_I"/>
    <property type="match status" value="1"/>
</dbReference>
<name>A0A8H9GI11_9MICO</name>
<keyword evidence="6" id="KW-0735">Signal-anchor</keyword>
<dbReference type="RefSeq" id="WP_171106815.1">
    <property type="nucleotide sequence ID" value="NZ_BMPT01000006.1"/>
</dbReference>
<evidence type="ECO:0000256" key="3">
    <source>
        <dbReference type="ARBA" id="ARBA00022692"/>
    </source>
</evidence>
<organism evidence="13 14">
    <name type="scientific">Promicromonospora citrea</name>
    <dbReference type="NCBI Taxonomy" id="43677"/>
    <lineage>
        <taxon>Bacteria</taxon>
        <taxon>Bacillati</taxon>
        <taxon>Actinomycetota</taxon>
        <taxon>Actinomycetes</taxon>
        <taxon>Micrococcales</taxon>
        <taxon>Promicromonosporaceae</taxon>
        <taxon>Promicromonospora</taxon>
    </lineage>
</organism>
<evidence type="ECO:0000256" key="9">
    <source>
        <dbReference type="ARBA" id="ARBA00045533"/>
    </source>
</evidence>
<evidence type="ECO:0000256" key="4">
    <source>
        <dbReference type="ARBA" id="ARBA00022801"/>
    </source>
</evidence>
<protein>
    <recommendedName>
        <fullName evidence="10">Signal peptidase I</fullName>
        <ecNumber evidence="10">3.4.21.89</ecNumber>
    </recommendedName>
</protein>
<dbReference type="PROSITE" id="PS00501">
    <property type="entry name" value="SPASE_I_1"/>
    <property type="match status" value="1"/>
</dbReference>
<gene>
    <name evidence="13" type="ORF">GCM10010102_19970</name>
</gene>
<dbReference type="InterPro" id="IPR019756">
    <property type="entry name" value="Pept_S26A_signal_pept_1_Ser-AS"/>
</dbReference>
<feature type="domain" description="Peptidase S26" evidence="12">
    <location>
        <begin position="22"/>
        <end position="92"/>
    </location>
</feature>
<dbReference type="NCBIfam" id="TIGR02228">
    <property type="entry name" value="sigpep_I_arch"/>
    <property type="match status" value="1"/>
</dbReference>
<sequence>MRTGLRLLGRAAAVVVVVLGGAALLAGVIVPRLAGATPYAVLSGSMEPTLPLGALAVVRPVDPASIRTGDVITYQLRSGEPVVATHRVVGLGSTVAGEPIFETRGDASAATDAEPVRAVQVQGRLWYAVPSLGRVGTLLTGAQRDALSAGLVVVLLGYAAWQVVGAVRERRAASGRSPTRPAGSAAVVLVVAAALTGSVPGVPGAAAADAGPPGVGLSLDGRTWTRGTLTPLFDPGLRWVPGDARAARFYVRNESSTAATARVQVRVGPGTEALDEDLTVRTRLADDGWTPGARSAPVRLDAGGVVPVDVEVGFSAGSTNDTRRARTPLDVRVTLTGDVDGSGDPSPPADALAPTGAGVLGLLVLAVTAVLVGAGLRRRPEARTGGRHG</sequence>
<comment type="subcellular location">
    <subcellularLocation>
        <location evidence="1">Endoplasmic reticulum membrane</location>
        <topology evidence="1">Single-pass type II membrane protein</topology>
    </subcellularLocation>
</comment>